<protein>
    <submittedName>
        <fullName evidence="1">Uncharacterized protein</fullName>
    </submittedName>
</protein>
<evidence type="ECO:0000313" key="1">
    <source>
        <dbReference type="EMBL" id="MFD1237646.1"/>
    </source>
</evidence>
<accession>A0ABW3VRA4</accession>
<gene>
    <name evidence="1" type="ORF">ACFQ34_30545</name>
</gene>
<organism evidence="1 2">
    <name type="scientific">Pseudonocardia benzenivorans</name>
    <dbReference type="NCBI Taxonomy" id="228005"/>
    <lineage>
        <taxon>Bacteria</taxon>
        <taxon>Bacillati</taxon>
        <taxon>Actinomycetota</taxon>
        <taxon>Actinomycetes</taxon>
        <taxon>Pseudonocardiales</taxon>
        <taxon>Pseudonocardiaceae</taxon>
        <taxon>Pseudonocardia</taxon>
    </lineage>
</organism>
<name>A0ABW3VRA4_9PSEU</name>
<proteinExistence type="predicted"/>
<sequence length="117" mass="13274">MQPYQRHQFDVLLNDVTERYAAHVVARCDSRAEALRRLRDDSGDDGVRLAEFVDTVFADHRLDDVAGSAFVLQALHRRLVAPEETVAAVLDRLAKSVFADLLTAKVVERLARTEWKQ</sequence>
<dbReference type="RefSeq" id="WP_013678346.1">
    <property type="nucleotide sequence ID" value="NZ_JBHTMB010000302.1"/>
</dbReference>
<dbReference type="EMBL" id="JBHTMB010000302">
    <property type="protein sequence ID" value="MFD1237646.1"/>
    <property type="molecule type" value="Genomic_DNA"/>
</dbReference>
<dbReference type="Proteomes" id="UP001597182">
    <property type="component" value="Unassembled WGS sequence"/>
</dbReference>
<evidence type="ECO:0000313" key="2">
    <source>
        <dbReference type="Proteomes" id="UP001597182"/>
    </source>
</evidence>
<comment type="caution">
    <text evidence="1">The sequence shown here is derived from an EMBL/GenBank/DDBJ whole genome shotgun (WGS) entry which is preliminary data.</text>
</comment>
<keyword evidence="2" id="KW-1185">Reference proteome</keyword>
<reference evidence="2" key="1">
    <citation type="journal article" date="2019" name="Int. J. Syst. Evol. Microbiol.">
        <title>The Global Catalogue of Microorganisms (GCM) 10K type strain sequencing project: providing services to taxonomists for standard genome sequencing and annotation.</title>
        <authorList>
            <consortium name="The Broad Institute Genomics Platform"/>
            <consortium name="The Broad Institute Genome Sequencing Center for Infectious Disease"/>
            <person name="Wu L."/>
            <person name="Ma J."/>
        </authorList>
    </citation>
    <scope>NUCLEOTIDE SEQUENCE [LARGE SCALE GENOMIC DNA]</scope>
    <source>
        <strain evidence="2">CCUG 49018</strain>
    </source>
</reference>